<evidence type="ECO:0000256" key="3">
    <source>
        <dbReference type="ARBA" id="ARBA00023274"/>
    </source>
</evidence>
<dbReference type="EMBL" id="KF900610">
    <property type="protein sequence ID" value="AIF01047.1"/>
    <property type="molecule type" value="Genomic_DNA"/>
</dbReference>
<dbReference type="NCBIfam" id="NF001749">
    <property type="entry name" value="PRK00474.1"/>
    <property type="match status" value="1"/>
</dbReference>
<evidence type="ECO:0000256" key="1">
    <source>
        <dbReference type="ARBA" id="ARBA00005251"/>
    </source>
</evidence>
<comment type="similarity">
    <text evidence="1 4 5">Belongs to the universal ribosomal protein uS9 family.</text>
</comment>
<dbReference type="InterPro" id="IPR019958">
    <property type="entry name" value="Ribosomal_uS9_archaeal"/>
</dbReference>
<dbReference type="GO" id="GO:0000462">
    <property type="term" value="P:maturation of SSU-rRNA from tricistronic rRNA transcript (SSU-rRNA, 5.8S rRNA, LSU-rRNA)"/>
    <property type="evidence" value="ECO:0007669"/>
    <property type="project" value="TreeGrafter"/>
</dbReference>
<dbReference type="PANTHER" id="PTHR21569:SF16">
    <property type="entry name" value="RIBOSOMAL PROTEIN S16"/>
    <property type="match status" value="1"/>
</dbReference>
<feature type="region of interest" description="Disordered" evidence="6">
    <location>
        <begin position="113"/>
        <end position="133"/>
    </location>
</feature>
<dbReference type="InterPro" id="IPR020574">
    <property type="entry name" value="Ribosomal_uS9_CS"/>
</dbReference>
<reference evidence="7" key="1">
    <citation type="journal article" date="2014" name="Genome Biol. Evol.">
        <title>Pangenome evidence for extensive interdomain horizontal transfer affecting lineage core and shell genes in uncultured planktonic thaumarchaeota and euryarchaeota.</title>
        <authorList>
            <person name="Deschamps P."/>
            <person name="Zivanovic Y."/>
            <person name="Moreira D."/>
            <person name="Rodriguez-Valera F."/>
            <person name="Lopez-Garcia P."/>
        </authorList>
    </citation>
    <scope>NUCLEOTIDE SEQUENCE</scope>
</reference>
<dbReference type="HAMAP" id="MF_00532_A">
    <property type="entry name" value="Ribosomal_uS9_A"/>
    <property type="match status" value="1"/>
</dbReference>
<dbReference type="PANTHER" id="PTHR21569">
    <property type="entry name" value="RIBOSOMAL PROTEIN S9"/>
    <property type="match status" value="1"/>
</dbReference>
<dbReference type="NCBIfam" id="TIGR03627">
    <property type="entry name" value="uS9_arch"/>
    <property type="match status" value="1"/>
</dbReference>
<dbReference type="Pfam" id="PF00380">
    <property type="entry name" value="Ribosomal_S9"/>
    <property type="match status" value="1"/>
</dbReference>
<proteinExistence type="inferred from homology"/>
<dbReference type="InterPro" id="IPR014721">
    <property type="entry name" value="Ribsml_uS5_D2-typ_fold_subgr"/>
</dbReference>
<accession>A0A075GGH3</accession>
<evidence type="ECO:0000256" key="5">
    <source>
        <dbReference type="RuleBase" id="RU003815"/>
    </source>
</evidence>
<dbReference type="PROSITE" id="PS00360">
    <property type="entry name" value="RIBOSOMAL_S9"/>
    <property type="match status" value="1"/>
</dbReference>
<evidence type="ECO:0000256" key="2">
    <source>
        <dbReference type="ARBA" id="ARBA00022980"/>
    </source>
</evidence>
<dbReference type="GO" id="GO:0003735">
    <property type="term" value="F:structural constituent of ribosome"/>
    <property type="evidence" value="ECO:0007669"/>
    <property type="project" value="UniProtKB-UniRule"/>
</dbReference>
<dbReference type="GO" id="GO:0006412">
    <property type="term" value="P:translation"/>
    <property type="evidence" value="ECO:0007669"/>
    <property type="project" value="UniProtKB-UniRule"/>
</dbReference>
<gene>
    <name evidence="7" type="primary">RP-S9</name>
    <name evidence="4" type="synonym">rps9</name>
    <name evidence="7" type="synonym">rpsI</name>
</gene>
<organism evidence="7">
    <name type="scientific">uncultured marine group II/III euryarchaeote KM3_141_A08</name>
    <dbReference type="NCBI Taxonomy" id="1457875"/>
    <lineage>
        <taxon>Archaea</taxon>
        <taxon>Methanobacteriati</taxon>
        <taxon>Methanobacteriota</taxon>
        <taxon>environmental samples</taxon>
    </lineage>
</organism>
<dbReference type="InterPro" id="IPR000754">
    <property type="entry name" value="Ribosomal_uS9"/>
</dbReference>
<dbReference type="GO" id="GO:0003723">
    <property type="term" value="F:RNA binding"/>
    <property type="evidence" value="ECO:0007669"/>
    <property type="project" value="TreeGrafter"/>
</dbReference>
<protein>
    <recommendedName>
        <fullName evidence="4">Small ribosomal subunit protein uS9</fullName>
    </recommendedName>
</protein>
<evidence type="ECO:0000256" key="4">
    <source>
        <dbReference type="HAMAP-Rule" id="MF_00532"/>
    </source>
</evidence>
<evidence type="ECO:0000256" key="6">
    <source>
        <dbReference type="SAM" id="MobiDB-lite"/>
    </source>
</evidence>
<dbReference type="AlphaFoldDB" id="A0A075GGH3"/>
<feature type="compositionally biased region" description="Basic residues" evidence="6">
    <location>
        <begin position="114"/>
        <end position="133"/>
    </location>
</feature>
<sequence length="133" mass="15117">MVKVVNTSGKRKTAIARATFRSGKGCVRINRKPVEYYQPELARLKIMEPLELAGNRLNRIDVSVKVEGGGVMGQAEASRTAIARGLVDWFKDEELRALFMNYDRALLVNDTRRKEPKHPMGRGARAKRQKSYR</sequence>
<dbReference type="GO" id="GO:0022627">
    <property type="term" value="C:cytosolic small ribosomal subunit"/>
    <property type="evidence" value="ECO:0007669"/>
    <property type="project" value="UniProtKB-UniRule"/>
</dbReference>
<keyword evidence="3 4" id="KW-0687">Ribonucleoprotein</keyword>
<keyword evidence="2 4" id="KW-0689">Ribosomal protein</keyword>
<dbReference type="InterPro" id="IPR020568">
    <property type="entry name" value="Ribosomal_Su5_D2-typ_SF"/>
</dbReference>
<dbReference type="Gene3D" id="3.30.230.10">
    <property type="match status" value="1"/>
</dbReference>
<evidence type="ECO:0000313" key="7">
    <source>
        <dbReference type="EMBL" id="AIF01047.1"/>
    </source>
</evidence>
<dbReference type="SUPFAM" id="SSF54211">
    <property type="entry name" value="Ribosomal protein S5 domain 2-like"/>
    <property type="match status" value="1"/>
</dbReference>
<name>A0A075GGH3_9EURY</name>